<dbReference type="InterPro" id="IPR001930">
    <property type="entry name" value="Peptidase_M1"/>
</dbReference>
<dbReference type="InterPro" id="IPR050344">
    <property type="entry name" value="Peptidase_M1_aminopeptidases"/>
</dbReference>
<dbReference type="Gene3D" id="1.10.390.10">
    <property type="entry name" value="Neutral Protease Domain 2"/>
    <property type="match status" value="1"/>
</dbReference>
<feature type="domain" description="Peptidase M1 membrane alanine aminopeptidase" evidence="14">
    <location>
        <begin position="333"/>
        <end position="447"/>
    </location>
</feature>
<dbReference type="GO" id="GO:0016285">
    <property type="term" value="F:alanyl aminopeptidase activity"/>
    <property type="evidence" value="ECO:0007669"/>
    <property type="project" value="UniProtKB-EC"/>
</dbReference>
<evidence type="ECO:0000256" key="12">
    <source>
        <dbReference type="SAM" id="MobiDB-lite"/>
    </source>
</evidence>
<dbReference type="Pfam" id="PF17900">
    <property type="entry name" value="Peptidase_M1_N"/>
    <property type="match status" value="1"/>
</dbReference>
<dbReference type="EMBL" id="JAASQV010000001">
    <property type="protein sequence ID" value="NIJ63841.1"/>
    <property type="molecule type" value="Genomic_DNA"/>
</dbReference>
<dbReference type="GO" id="GO:0043171">
    <property type="term" value="P:peptide catabolic process"/>
    <property type="evidence" value="ECO:0007669"/>
    <property type="project" value="TreeGrafter"/>
</dbReference>
<evidence type="ECO:0000256" key="4">
    <source>
        <dbReference type="ARBA" id="ARBA00012564"/>
    </source>
</evidence>
<feature type="domain" description="Aminopeptidase N-like N-terminal" evidence="15">
    <location>
        <begin position="60"/>
        <end position="233"/>
    </location>
</feature>
<dbReference type="Gene3D" id="2.60.40.1730">
    <property type="entry name" value="tricorn interacting facor f3 domain"/>
    <property type="match status" value="1"/>
</dbReference>
<dbReference type="EC" id="3.4.11.2" evidence="4"/>
<dbReference type="GO" id="GO:0042277">
    <property type="term" value="F:peptide binding"/>
    <property type="evidence" value="ECO:0007669"/>
    <property type="project" value="TreeGrafter"/>
</dbReference>
<comment type="catalytic activity">
    <reaction evidence="1">
        <text>Release of an N-terminal amino acid, Xaa-|-Yaa- from a peptide, amide or arylamide. Xaa is preferably Ala, but may be most amino acids including Pro (slow action). When a terminal hydrophobic residue is followed by a prolyl residue, the two may be released as an intact Xaa-Pro dipeptide.</text>
        <dbReference type="EC" id="3.4.11.2"/>
    </reaction>
</comment>
<evidence type="ECO:0000313" key="17">
    <source>
        <dbReference type="Proteomes" id="UP000564677"/>
    </source>
</evidence>
<proteinExistence type="inferred from homology"/>
<dbReference type="SUPFAM" id="SSF63737">
    <property type="entry name" value="Leukotriene A4 hydrolase N-terminal domain"/>
    <property type="match status" value="1"/>
</dbReference>
<dbReference type="InterPro" id="IPR045357">
    <property type="entry name" value="Aminopeptidase_N-like_N"/>
</dbReference>
<dbReference type="SUPFAM" id="SSF55486">
    <property type="entry name" value="Metalloproteases ('zincins'), catalytic domain"/>
    <property type="match status" value="1"/>
</dbReference>
<feature type="signal peptide" evidence="13">
    <location>
        <begin position="1"/>
        <end position="26"/>
    </location>
</feature>
<keyword evidence="7" id="KW-0645">Protease</keyword>
<reference evidence="16 17" key="1">
    <citation type="submission" date="2020-03" db="EMBL/GenBank/DDBJ databases">
        <title>Genomic Encyclopedia of Type Strains, Phase IV (KMG-IV): sequencing the most valuable type-strain genomes for metagenomic binning, comparative biology and taxonomic classification.</title>
        <authorList>
            <person name="Goeker M."/>
        </authorList>
    </citation>
    <scope>NUCLEOTIDE SEQUENCE [LARGE SCALE GENOMIC DNA]</scope>
    <source>
        <strain evidence="16 17">DSM 4733</strain>
    </source>
</reference>
<dbReference type="RefSeq" id="WP_167298291.1">
    <property type="nucleotide sequence ID" value="NZ_JAASQV010000001.1"/>
</dbReference>
<evidence type="ECO:0000256" key="11">
    <source>
        <dbReference type="ARBA" id="ARBA00023049"/>
    </source>
</evidence>
<keyword evidence="11" id="KW-0482">Metalloprotease</keyword>
<evidence type="ECO:0000256" key="6">
    <source>
        <dbReference type="ARBA" id="ARBA00022438"/>
    </source>
</evidence>
<dbReference type="PANTHER" id="PTHR11533:SF174">
    <property type="entry name" value="PUROMYCIN-SENSITIVE AMINOPEPTIDASE-RELATED"/>
    <property type="match status" value="1"/>
</dbReference>
<dbReference type="GO" id="GO:0006508">
    <property type="term" value="P:proteolysis"/>
    <property type="evidence" value="ECO:0007669"/>
    <property type="project" value="UniProtKB-KW"/>
</dbReference>
<evidence type="ECO:0000256" key="10">
    <source>
        <dbReference type="ARBA" id="ARBA00022833"/>
    </source>
</evidence>
<keyword evidence="9" id="KW-0378">Hydrolase</keyword>
<keyword evidence="8" id="KW-0479">Metal-binding</keyword>
<feature type="chain" id="PRO_5031105893" description="Aminopeptidase N" evidence="13">
    <location>
        <begin position="27"/>
        <end position="577"/>
    </location>
</feature>
<dbReference type="AlphaFoldDB" id="A0A7X5UY30"/>
<evidence type="ECO:0000259" key="14">
    <source>
        <dbReference type="Pfam" id="PF01433"/>
    </source>
</evidence>
<evidence type="ECO:0000256" key="13">
    <source>
        <dbReference type="SAM" id="SignalP"/>
    </source>
</evidence>
<dbReference type="CDD" id="cd09603">
    <property type="entry name" value="M1_APN_like"/>
    <property type="match status" value="1"/>
</dbReference>
<sequence length="577" mass="64055">MKEARIRTSPFLAASALALATAPAAAQTIKPGEPPLTAQTSSSGGPLDPVQKLVRFQSADLRIEVLPDSQSIKGVGTLRFAATAPIRTLVIDLDRNLPVSAIAIDGRPLRSGAWSNPEGRMTIQLGKTVRAGGTVTAAITYGGTPHVAVRAPWDGGFVWTKTPQGQPWVATAVQMEGCDLFWPCIDYPTYEPDFIDLHITVPKGLKAISNGVLKGTDTLADGRSTWNWHVTNPTLYGIALNVGPYEVISGDYKSRFGNTIPMFYWYLPGEERQAKGLFAEFAPTLDFFETMIGPYPFGDQKLGVVETPHKGMEHMTVNAYGNKYAKTPWGYDDLFQHEFAHEWFANQLTAGNWDDFWLHEGTGTYMQPLYAEWRGGKGDYTAMLLQERIGIRARSAIVSGKPQSAEDVYEDRNGRGGDIYTKGSWTLHTLRNLIGDKAFFDGLRLAIYGRTDPRPGNFKPLYRSTPEFIAFMEQTSGRKLQWFFDVYLYEAALPELLTEQTGDRLTLRWKAPGDRPFPMPVEVQLGDRLVTLAMRDGSDTIDLPAGAHYVVDPWSKILKRSADIDAFQAWRAAQTSR</sequence>
<evidence type="ECO:0000256" key="9">
    <source>
        <dbReference type="ARBA" id="ARBA00022801"/>
    </source>
</evidence>
<dbReference type="InterPro" id="IPR027268">
    <property type="entry name" value="Peptidase_M4/M1_CTD_sf"/>
</dbReference>
<evidence type="ECO:0000256" key="8">
    <source>
        <dbReference type="ARBA" id="ARBA00022723"/>
    </source>
</evidence>
<accession>A0A7X5UY30</accession>
<evidence type="ECO:0000256" key="2">
    <source>
        <dbReference type="ARBA" id="ARBA00001947"/>
    </source>
</evidence>
<dbReference type="Proteomes" id="UP000564677">
    <property type="component" value="Unassembled WGS sequence"/>
</dbReference>
<dbReference type="GO" id="GO:0070006">
    <property type="term" value="F:metalloaminopeptidase activity"/>
    <property type="evidence" value="ECO:0007669"/>
    <property type="project" value="TreeGrafter"/>
</dbReference>
<comment type="similarity">
    <text evidence="3">Belongs to the peptidase M1 family.</text>
</comment>
<comment type="cofactor">
    <cofactor evidence="2">
        <name>Zn(2+)</name>
        <dbReference type="ChEBI" id="CHEBI:29105"/>
    </cofactor>
</comment>
<name>A0A7X5UY30_9SPHN</name>
<dbReference type="PRINTS" id="PR00756">
    <property type="entry name" value="ALADIPTASE"/>
</dbReference>
<keyword evidence="6 16" id="KW-0031">Aminopeptidase</keyword>
<dbReference type="GO" id="GO:0005737">
    <property type="term" value="C:cytoplasm"/>
    <property type="evidence" value="ECO:0007669"/>
    <property type="project" value="TreeGrafter"/>
</dbReference>
<keyword evidence="17" id="KW-1185">Reference proteome</keyword>
<dbReference type="Pfam" id="PF01433">
    <property type="entry name" value="Peptidase_M1"/>
    <property type="match status" value="1"/>
</dbReference>
<keyword evidence="13" id="KW-0732">Signal</keyword>
<gene>
    <name evidence="16" type="ORF">FHR20_000772</name>
</gene>
<organism evidence="16 17">
    <name type="scientific">Sphingomonas leidyi</name>
    <dbReference type="NCBI Taxonomy" id="68569"/>
    <lineage>
        <taxon>Bacteria</taxon>
        <taxon>Pseudomonadati</taxon>
        <taxon>Pseudomonadota</taxon>
        <taxon>Alphaproteobacteria</taxon>
        <taxon>Sphingomonadales</taxon>
        <taxon>Sphingomonadaceae</taxon>
        <taxon>Sphingomonas</taxon>
    </lineage>
</organism>
<dbReference type="InterPro" id="IPR014782">
    <property type="entry name" value="Peptidase_M1_dom"/>
</dbReference>
<evidence type="ECO:0000313" key="16">
    <source>
        <dbReference type="EMBL" id="NIJ63841.1"/>
    </source>
</evidence>
<protein>
    <recommendedName>
        <fullName evidence="5">Aminopeptidase N</fullName>
        <ecNumber evidence="4">3.4.11.2</ecNumber>
    </recommendedName>
</protein>
<dbReference type="GO" id="GO:0016020">
    <property type="term" value="C:membrane"/>
    <property type="evidence" value="ECO:0007669"/>
    <property type="project" value="TreeGrafter"/>
</dbReference>
<dbReference type="PANTHER" id="PTHR11533">
    <property type="entry name" value="PROTEASE M1 ZINC METALLOPROTEASE"/>
    <property type="match status" value="1"/>
</dbReference>
<evidence type="ECO:0000256" key="5">
    <source>
        <dbReference type="ARBA" id="ARBA00015611"/>
    </source>
</evidence>
<dbReference type="InterPro" id="IPR042097">
    <property type="entry name" value="Aminopeptidase_N-like_N_sf"/>
</dbReference>
<evidence type="ECO:0000256" key="1">
    <source>
        <dbReference type="ARBA" id="ARBA00000098"/>
    </source>
</evidence>
<evidence type="ECO:0000256" key="3">
    <source>
        <dbReference type="ARBA" id="ARBA00010136"/>
    </source>
</evidence>
<feature type="region of interest" description="Disordered" evidence="12">
    <location>
        <begin position="29"/>
        <end position="49"/>
    </location>
</feature>
<evidence type="ECO:0000256" key="7">
    <source>
        <dbReference type="ARBA" id="ARBA00022670"/>
    </source>
</evidence>
<keyword evidence="10" id="KW-0862">Zinc</keyword>
<evidence type="ECO:0000259" key="15">
    <source>
        <dbReference type="Pfam" id="PF17900"/>
    </source>
</evidence>
<dbReference type="GO" id="GO:0005615">
    <property type="term" value="C:extracellular space"/>
    <property type="evidence" value="ECO:0007669"/>
    <property type="project" value="TreeGrafter"/>
</dbReference>
<comment type="caution">
    <text evidence="16">The sequence shown here is derived from an EMBL/GenBank/DDBJ whole genome shotgun (WGS) entry which is preliminary data.</text>
</comment>
<dbReference type="GO" id="GO:0008270">
    <property type="term" value="F:zinc ion binding"/>
    <property type="evidence" value="ECO:0007669"/>
    <property type="project" value="InterPro"/>
</dbReference>